<dbReference type="InParanoid" id="G4TS33"/>
<gene>
    <name evidence="4" type="ORF">PIIN_08080</name>
</gene>
<dbReference type="EMBL" id="CAFZ01000282">
    <property type="protein sequence ID" value="CCA74126.1"/>
    <property type="molecule type" value="Genomic_DNA"/>
</dbReference>
<dbReference type="InterPro" id="IPR002885">
    <property type="entry name" value="PPR_rpt"/>
</dbReference>
<dbReference type="Pfam" id="PF13812">
    <property type="entry name" value="PPR_3"/>
    <property type="match status" value="1"/>
</dbReference>
<feature type="region of interest" description="Disordered" evidence="3">
    <location>
        <begin position="1"/>
        <end position="31"/>
    </location>
</feature>
<evidence type="ECO:0000313" key="4">
    <source>
        <dbReference type="EMBL" id="CCA74126.1"/>
    </source>
</evidence>
<feature type="region of interest" description="Disordered" evidence="3">
    <location>
        <begin position="425"/>
        <end position="447"/>
    </location>
</feature>
<dbReference type="AlphaFoldDB" id="G4TS33"/>
<evidence type="ECO:0000256" key="1">
    <source>
        <dbReference type="ARBA" id="ARBA00022737"/>
    </source>
</evidence>
<feature type="repeat" description="PPR" evidence="2">
    <location>
        <begin position="468"/>
        <end position="502"/>
    </location>
</feature>
<dbReference type="Gene3D" id="1.25.40.10">
    <property type="entry name" value="Tetratricopeptide repeat domain"/>
    <property type="match status" value="3"/>
</dbReference>
<organism evidence="4 5">
    <name type="scientific">Serendipita indica (strain DSM 11827)</name>
    <name type="common">Root endophyte fungus</name>
    <name type="synonym">Piriformospora indica</name>
    <dbReference type="NCBI Taxonomy" id="1109443"/>
    <lineage>
        <taxon>Eukaryota</taxon>
        <taxon>Fungi</taxon>
        <taxon>Dikarya</taxon>
        <taxon>Basidiomycota</taxon>
        <taxon>Agaricomycotina</taxon>
        <taxon>Agaricomycetes</taxon>
        <taxon>Sebacinales</taxon>
        <taxon>Serendipitaceae</taxon>
        <taxon>Serendipita</taxon>
    </lineage>
</organism>
<sequence>MSTDPRQEDIQHTKAVSKTQHRKNKKYTPQQRLDQALQSGAQGERLAFYKQRLDPVVRLIEKRPHQLSLPDQLRLCFCLLLAAHANTTSGESPKQFTPDKLRSDVQWPRWSSPWAVLLAHQIWTRIESSDLRGSSELLFYAQCVRAQIYSFFGQLSEAEAELNILINDEVHDQAMVLQTLRAYIFSARLHGKVEEALFLVCRHWERLSVHFIGTGLSIPTTTRQYSDLLRKEVLNMFGEIEGITRWYAGRRSTDKREKSRLDWDESTHQRVGLLAFLYLSRRFSAIEDGPRYGRVQQVVAETAKLIKVMRDAGYTLPSQLLLKFSINMASTGHLRLSELFLELYNHQLQTNPTDESAKELDTYSRSAQLVLAARKGDILQALDLVASLQKDNGLSKKDVRNLIQSYLEAPLYDLQSPTILPDLVASPSVDRSNPPVDPTPSPSSFNLPDRLKDAEEIFEVMLMPHGPSVSDYIPLLEAYARSGNVDKVTHWIERMLSDGISSDAIPWNTALRAFANTGNAHAAAKVLEYMHSIEVQRRQKGKVATDEVHGARGAISAQTLDILLNLMIRRRDPQNATRLWEATVINRGVHPSPNTILKLMRVYADSGQWASVTRIWTLYEEDLLVAPTVSHGGNKTDKNMDSSVVAAESEQRTSLYNIVLRAFVAIGAPYITVQRVFQNITEQSAFPVEPNAYSMTMMIISACDAGMMDDAVHYFQLMDDEERRRGLSNVERLRSGIKPGRTRKLSTTRHLSSYRPIYALTHILAGFVKQGKFDGAEWVYQQLRRRGLRLLPLTYALIIRTLIESDSTGNLSEEEHQQSLQSAERFLARLFEERSEKGDSMLKGQILGREIVAGPLLDEYVKRMRPEKVERLLEQITTIGDEPSITILTRLMDAYRRSGNIERVEETWERIITVTQALIEMEETTVRSLTGSNATDDHGGMEPNQPSTRAGVLRATPARRMTLCYPLSIYMDAMSDAGRQLDVARQWQRLRDAGFAFDAHNWNQLILVLLRAGEVERGFEVVENILSVQGEEALDVRLDGGDENGIKENWGMEWGRRVSRMETLSHPEIMARSSLLLEARTDGGSRDKALLKEVDHLRRIVREEIGWRLHNKARGALQDILGRLQAGQPLANILADEREGEVFDPQAIVTDPSEAPEARKLYMLLVEKYPRALREIYSR</sequence>
<dbReference type="Proteomes" id="UP000007148">
    <property type="component" value="Unassembled WGS sequence"/>
</dbReference>
<keyword evidence="1" id="KW-0677">Repeat</keyword>
<evidence type="ECO:0000313" key="5">
    <source>
        <dbReference type="Proteomes" id="UP000007148"/>
    </source>
</evidence>
<dbReference type="eggNOG" id="KOG4197">
    <property type="taxonomic scope" value="Eukaryota"/>
</dbReference>
<evidence type="ECO:0000256" key="2">
    <source>
        <dbReference type="PROSITE-ProRule" id="PRU00708"/>
    </source>
</evidence>
<dbReference type="PANTHER" id="PTHR47942">
    <property type="entry name" value="TETRATRICOPEPTIDE REPEAT (TPR)-LIKE SUPERFAMILY PROTEIN-RELATED"/>
    <property type="match status" value="1"/>
</dbReference>
<feature type="repeat" description="PPR" evidence="2">
    <location>
        <begin position="756"/>
        <end position="790"/>
    </location>
</feature>
<protein>
    <submittedName>
        <fullName evidence="4">Uncharacterized protein</fullName>
    </submittedName>
</protein>
<name>G4TS33_SERID</name>
<evidence type="ECO:0000256" key="3">
    <source>
        <dbReference type="SAM" id="MobiDB-lite"/>
    </source>
</evidence>
<proteinExistence type="predicted"/>
<keyword evidence="5" id="KW-1185">Reference proteome</keyword>
<dbReference type="InterPro" id="IPR051222">
    <property type="entry name" value="PPR/CCM1_RNA-binding"/>
</dbReference>
<reference evidence="4 5" key="1">
    <citation type="journal article" date="2011" name="PLoS Pathog.">
        <title>Endophytic Life Strategies Decoded by Genome and Transcriptome Analyses of the Mutualistic Root Symbiont Piriformospora indica.</title>
        <authorList>
            <person name="Zuccaro A."/>
            <person name="Lahrmann U."/>
            <person name="Guldener U."/>
            <person name="Langen G."/>
            <person name="Pfiffi S."/>
            <person name="Biedenkopf D."/>
            <person name="Wong P."/>
            <person name="Samans B."/>
            <person name="Grimm C."/>
            <person name="Basiewicz M."/>
            <person name="Murat C."/>
            <person name="Martin F."/>
            <person name="Kogel K.H."/>
        </authorList>
    </citation>
    <scope>NUCLEOTIDE SEQUENCE [LARGE SCALE GENOMIC DNA]</scope>
    <source>
        <strain evidence="4 5">DSM 11827</strain>
    </source>
</reference>
<accession>G4TS33</accession>
<dbReference type="Pfam" id="PF01535">
    <property type="entry name" value="PPR"/>
    <property type="match status" value="2"/>
</dbReference>
<dbReference type="STRING" id="1109443.G4TS33"/>
<dbReference type="OrthoDB" id="185373at2759"/>
<dbReference type="InterPro" id="IPR011990">
    <property type="entry name" value="TPR-like_helical_dom_sf"/>
</dbReference>
<dbReference type="PROSITE" id="PS51375">
    <property type="entry name" value="PPR"/>
    <property type="match status" value="2"/>
</dbReference>
<comment type="caution">
    <text evidence="4">The sequence shown here is derived from an EMBL/GenBank/DDBJ whole genome shotgun (WGS) entry which is preliminary data.</text>
</comment>
<dbReference type="HOGENOM" id="CLU_269731_0_0_1"/>
<feature type="region of interest" description="Disordered" evidence="3">
    <location>
        <begin position="931"/>
        <end position="950"/>
    </location>
</feature>
<feature type="compositionally biased region" description="Basic and acidic residues" evidence="3">
    <location>
        <begin position="1"/>
        <end position="12"/>
    </location>
</feature>